<feature type="region of interest" description="Disordered" evidence="1">
    <location>
        <begin position="57"/>
        <end position="109"/>
    </location>
</feature>
<name>A0ABM5BZ61_VICPA</name>
<sequence>MSLLSGDSRSVYTQHIQVKSSAEGAPFSSLGDLDLDLEVLTNLLCLTESQHYQLKELSPHVAAKRSPEKPKSPHMSDLPTATHRPRGCERGSVGRRELTSQVAQSQDKELLDNGIEKGLKNGLELIQERTIRFLLGEGHRD</sequence>
<dbReference type="RefSeq" id="XP_072801689.1">
    <property type="nucleotide sequence ID" value="XM_072945588.1"/>
</dbReference>
<accession>A0ABM5BZ61</accession>
<protein>
    <submittedName>
        <fullName evidence="3">Uncharacterized protein isoform X1</fullName>
    </submittedName>
</protein>
<dbReference type="Proteomes" id="UP001652581">
    <property type="component" value="Chromosome 20"/>
</dbReference>
<evidence type="ECO:0000313" key="2">
    <source>
        <dbReference type="Proteomes" id="UP001652581"/>
    </source>
</evidence>
<evidence type="ECO:0000256" key="1">
    <source>
        <dbReference type="SAM" id="MobiDB-lite"/>
    </source>
</evidence>
<organism evidence="2 3">
    <name type="scientific">Vicugna pacos</name>
    <name type="common">Alpaca</name>
    <name type="synonym">Lama pacos</name>
    <dbReference type="NCBI Taxonomy" id="30538"/>
    <lineage>
        <taxon>Eukaryota</taxon>
        <taxon>Metazoa</taxon>
        <taxon>Chordata</taxon>
        <taxon>Craniata</taxon>
        <taxon>Vertebrata</taxon>
        <taxon>Euteleostomi</taxon>
        <taxon>Mammalia</taxon>
        <taxon>Eutheria</taxon>
        <taxon>Laurasiatheria</taxon>
        <taxon>Artiodactyla</taxon>
        <taxon>Tylopoda</taxon>
        <taxon>Camelidae</taxon>
        <taxon>Vicugna</taxon>
    </lineage>
</organism>
<reference evidence="3" key="1">
    <citation type="submission" date="2025-08" db="UniProtKB">
        <authorList>
            <consortium name="RefSeq"/>
        </authorList>
    </citation>
    <scope>IDENTIFICATION</scope>
</reference>
<feature type="compositionally biased region" description="Basic and acidic residues" evidence="1">
    <location>
        <begin position="86"/>
        <end position="98"/>
    </location>
</feature>
<gene>
    <name evidence="3" type="primary">LOC116284472</name>
</gene>
<evidence type="ECO:0000313" key="3">
    <source>
        <dbReference type="RefSeq" id="XP_072801689.1"/>
    </source>
</evidence>
<dbReference type="GeneID" id="116284472"/>
<keyword evidence="2" id="KW-1185">Reference proteome</keyword>
<proteinExistence type="predicted"/>